<feature type="region of interest" description="Disordered" evidence="5">
    <location>
        <begin position="123"/>
        <end position="253"/>
    </location>
</feature>
<organism evidence="7 8">
    <name type="scientific">Dendrothele bispora (strain CBS 962.96)</name>
    <dbReference type="NCBI Taxonomy" id="1314807"/>
    <lineage>
        <taxon>Eukaryota</taxon>
        <taxon>Fungi</taxon>
        <taxon>Dikarya</taxon>
        <taxon>Basidiomycota</taxon>
        <taxon>Agaricomycotina</taxon>
        <taxon>Agaricomycetes</taxon>
        <taxon>Agaricomycetidae</taxon>
        <taxon>Agaricales</taxon>
        <taxon>Agaricales incertae sedis</taxon>
        <taxon>Dendrothele</taxon>
    </lineage>
</organism>
<feature type="compositionally biased region" description="Low complexity" evidence="5">
    <location>
        <begin position="236"/>
        <end position="253"/>
    </location>
</feature>
<feature type="compositionally biased region" description="Polar residues" evidence="5">
    <location>
        <begin position="166"/>
        <end position="204"/>
    </location>
</feature>
<dbReference type="InterPro" id="IPR011990">
    <property type="entry name" value="TPR-like_helical_dom_sf"/>
</dbReference>
<evidence type="ECO:0000313" key="7">
    <source>
        <dbReference type="EMBL" id="THV07845.1"/>
    </source>
</evidence>
<evidence type="ECO:0000256" key="3">
    <source>
        <dbReference type="ARBA" id="ARBA00038275"/>
    </source>
</evidence>
<dbReference type="InterPro" id="IPR051966">
    <property type="entry name" value="RPAP3"/>
</dbReference>
<dbReference type="OrthoDB" id="629492at2759"/>
<comment type="similarity">
    <text evidence="3">Belongs to the RPAP3 family.</text>
</comment>
<keyword evidence="8" id="KW-1185">Reference proteome</keyword>
<name>A0A4S8MXB2_DENBC</name>
<proteinExistence type="inferred from homology"/>
<dbReference type="GO" id="GO:0101031">
    <property type="term" value="C:protein folding chaperone complex"/>
    <property type="evidence" value="ECO:0007669"/>
    <property type="project" value="TreeGrafter"/>
</dbReference>
<dbReference type="SUPFAM" id="SSF48452">
    <property type="entry name" value="TPR-like"/>
    <property type="match status" value="1"/>
</dbReference>
<dbReference type="InterPro" id="IPR019734">
    <property type="entry name" value="TPR_rpt"/>
</dbReference>
<feature type="region of interest" description="Disordered" evidence="5">
    <location>
        <begin position="1"/>
        <end position="21"/>
    </location>
</feature>
<evidence type="ECO:0000256" key="4">
    <source>
        <dbReference type="ARBA" id="ARBA00040133"/>
    </source>
</evidence>
<gene>
    <name evidence="7" type="ORF">K435DRAFT_847653</name>
</gene>
<protein>
    <recommendedName>
        <fullName evidence="4">RNA polymerase II-associated protein 3</fullName>
    </recommendedName>
</protein>
<evidence type="ECO:0000259" key="6">
    <source>
        <dbReference type="Pfam" id="PF13877"/>
    </source>
</evidence>
<feature type="domain" description="RNA-polymerase II-associated protein 3-like C-terminal" evidence="6">
    <location>
        <begin position="343"/>
        <end position="434"/>
    </location>
</feature>
<keyword evidence="2" id="KW-0802">TPR repeat</keyword>
<evidence type="ECO:0000256" key="1">
    <source>
        <dbReference type="ARBA" id="ARBA00022737"/>
    </source>
</evidence>
<dbReference type="EMBL" id="ML179036">
    <property type="protein sequence ID" value="THV07845.1"/>
    <property type="molecule type" value="Genomic_DNA"/>
</dbReference>
<dbReference type="AlphaFoldDB" id="A0A4S8MXB2"/>
<dbReference type="PANTHER" id="PTHR46423">
    <property type="entry name" value="RNA POLYMERASE II-ASSOCIATED PROTEIN 3"/>
    <property type="match status" value="1"/>
</dbReference>
<evidence type="ECO:0000256" key="5">
    <source>
        <dbReference type="SAM" id="MobiDB-lite"/>
    </source>
</evidence>
<dbReference type="Gene3D" id="1.25.40.10">
    <property type="entry name" value="Tetratricopeptide repeat domain"/>
    <property type="match status" value="1"/>
</dbReference>
<sequence>MSSKAQAAKEKGNTSFKSGDFPSAIAHYTTAILEDQKDWTFPLNRAAAYLKLGKNEDAERDCTTVLSLNPGNVKALFRRGQARGSIDGDSKLEEAKKDFEEALRLEPKNDPVRTELEKVQGLLRSKKSRRTQPLDINISASGSSSEPSVPRRRVPIKIIRPDGSIVPSTSTTAKDSTAPIPNTSTKITVLPSPSASNIDASSHVPSSPSPSSSQTTPQPKTFQDAKRMREAKESQKPQVQPPQSGQVVQKGQSGQRIYAEALAGGARTSPVSGRVGGGIFRASGENKIFESRENKPKIEEVDVDQLRTNVTAQTKELSVTKENVKVTQPLSNKANREFSHTNMTLFDFDRKWQQLVSPEEKFEFLSTIKPNQLPVMFQTSLEPSLLTSICQTILDALENSSDRGIEMAGAEYMQAFTKVPRIRTVVLFLSQDEKEIIRAVLRRLEQSDEEIRGIAETCRATMKL</sequence>
<dbReference type="Proteomes" id="UP000297245">
    <property type="component" value="Unassembled WGS sequence"/>
</dbReference>
<dbReference type="InterPro" id="IPR025986">
    <property type="entry name" value="RPAP3-like_C"/>
</dbReference>
<accession>A0A4S8MXB2</accession>
<evidence type="ECO:0000256" key="2">
    <source>
        <dbReference type="ARBA" id="ARBA00022803"/>
    </source>
</evidence>
<dbReference type="SMART" id="SM00028">
    <property type="entry name" value="TPR"/>
    <property type="match status" value="3"/>
</dbReference>
<keyword evidence="1" id="KW-0677">Repeat</keyword>
<dbReference type="Pfam" id="PF13181">
    <property type="entry name" value="TPR_8"/>
    <property type="match status" value="1"/>
</dbReference>
<evidence type="ECO:0000313" key="8">
    <source>
        <dbReference type="Proteomes" id="UP000297245"/>
    </source>
</evidence>
<reference evidence="7 8" key="1">
    <citation type="journal article" date="2019" name="Nat. Ecol. Evol.">
        <title>Megaphylogeny resolves global patterns of mushroom evolution.</title>
        <authorList>
            <person name="Varga T."/>
            <person name="Krizsan K."/>
            <person name="Foldi C."/>
            <person name="Dima B."/>
            <person name="Sanchez-Garcia M."/>
            <person name="Sanchez-Ramirez S."/>
            <person name="Szollosi G.J."/>
            <person name="Szarkandi J.G."/>
            <person name="Papp V."/>
            <person name="Albert L."/>
            <person name="Andreopoulos W."/>
            <person name="Angelini C."/>
            <person name="Antonin V."/>
            <person name="Barry K.W."/>
            <person name="Bougher N.L."/>
            <person name="Buchanan P."/>
            <person name="Buyck B."/>
            <person name="Bense V."/>
            <person name="Catcheside P."/>
            <person name="Chovatia M."/>
            <person name="Cooper J."/>
            <person name="Damon W."/>
            <person name="Desjardin D."/>
            <person name="Finy P."/>
            <person name="Geml J."/>
            <person name="Haridas S."/>
            <person name="Hughes K."/>
            <person name="Justo A."/>
            <person name="Karasinski D."/>
            <person name="Kautmanova I."/>
            <person name="Kiss B."/>
            <person name="Kocsube S."/>
            <person name="Kotiranta H."/>
            <person name="LaButti K.M."/>
            <person name="Lechner B.E."/>
            <person name="Liimatainen K."/>
            <person name="Lipzen A."/>
            <person name="Lukacs Z."/>
            <person name="Mihaltcheva S."/>
            <person name="Morgado L.N."/>
            <person name="Niskanen T."/>
            <person name="Noordeloos M.E."/>
            <person name="Ohm R.A."/>
            <person name="Ortiz-Santana B."/>
            <person name="Ovrebo C."/>
            <person name="Racz N."/>
            <person name="Riley R."/>
            <person name="Savchenko A."/>
            <person name="Shiryaev A."/>
            <person name="Soop K."/>
            <person name="Spirin V."/>
            <person name="Szebenyi C."/>
            <person name="Tomsovsky M."/>
            <person name="Tulloss R.E."/>
            <person name="Uehling J."/>
            <person name="Grigoriev I.V."/>
            <person name="Vagvolgyi C."/>
            <person name="Papp T."/>
            <person name="Martin F.M."/>
            <person name="Miettinen O."/>
            <person name="Hibbett D.S."/>
            <person name="Nagy L.G."/>
        </authorList>
    </citation>
    <scope>NUCLEOTIDE SEQUENCE [LARGE SCALE GENOMIC DNA]</scope>
    <source>
        <strain evidence="7 8">CBS 962.96</strain>
    </source>
</reference>
<feature type="compositionally biased region" description="Low complexity" evidence="5">
    <location>
        <begin position="205"/>
        <end position="219"/>
    </location>
</feature>
<feature type="compositionally biased region" description="Basic and acidic residues" evidence="5">
    <location>
        <begin position="223"/>
        <end position="235"/>
    </location>
</feature>
<dbReference type="PANTHER" id="PTHR46423:SF1">
    <property type="entry name" value="RNA POLYMERASE II-ASSOCIATED PROTEIN 3"/>
    <property type="match status" value="1"/>
</dbReference>
<feature type="compositionally biased region" description="Low complexity" evidence="5">
    <location>
        <begin position="139"/>
        <end position="148"/>
    </location>
</feature>
<dbReference type="Pfam" id="PF13877">
    <property type="entry name" value="RPAP3_C"/>
    <property type="match status" value="1"/>
</dbReference>